<keyword evidence="1" id="KW-0812">Transmembrane</keyword>
<dbReference type="Proteomes" id="UP001154329">
    <property type="component" value="Chromosome 4"/>
</dbReference>
<evidence type="ECO:0000313" key="3">
    <source>
        <dbReference type="Proteomes" id="UP001154329"/>
    </source>
</evidence>
<reference evidence="2" key="1">
    <citation type="submission" date="2022-02" db="EMBL/GenBank/DDBJ databases">
        <authorList>
            <person name="King R."/>
        </authorList>
    </citation>
    <scope>NUCLEOTIDE SEQUENCE</scope>
</reference>
<dbReference type="EMBL" id="OU899037">
    <property type="protein sequence ID" value="CAH1736586.1"/>
    <property type="molecule type" value="Genomic_DNA"/>
</dbReference>
<dbReference type="AlphaFoldDB" id="A0A9P0NSA3"/>
<keyword evidence="3" id="KW-1185">Reference proteome</keyword>
<keyword evidence="1" id="KW-0472">Membrane</keyword>
<evidence type="ECO:0000256" key="1">
    <source>
        <dbReference type="SAM" id="Phobius"/>
    </source>
</evidence>
<feature type="transmembrane region" description="Helical" evidence="1">
    <location>
        <begin position="34"/>
        <end position="67"/>
    </location>
</feature>
<proteinExistence type="predicted"/>
<name>A0A9P0NSA3_APHGO</name>
<protein>
    <submittedName>
        <fullName evidence="2">Uncharacterized protein</fullName>
    </submittedName>
</protein>
<reference evidence="2" key="2">
    <citation type="submission" date="2022-10" db="EMBL/GenBank/DDBJ databases">
        <authorList>
            <consortium name="ENA_rothamsted_submissions"/>
            <consortium name="culmorum"/>
            <person name="King R."/>
        </authorList>
    </citation>
    <scope>NUCLEOTIDE SEQUENCE</scope>
</reference>
<evidence type="ECO:0000313" key="2">
    <source>
        <dbReference type="EMBL" id="CAH1736586.1"/>
    </source>
</evidence>
<keyword evidence="1" id="KW-1133">Transmembrane helix</keyword>
<organism evidence="2 3">
    <name type="scientific">Aphis gossypii</name>
    <name type="common">Cotton aphid</name>
    <dbReference type="NCBI Taxonomy" id="80765"/>
    <lineage>
        <taxon>Eukaryota</taxon>
        <taxon>Metazoa</taxon>
        <taxon>Ecdysozoa</taxon>
        <taxon>Arthropoda</taxon>
        <taxon>Hexapoda</taxon>
        <taxon>Insecta</taxon>
        <taxon>Pterygota</taxon>
        <taxon>Neoptera</taxon>
        <taxon>Paraneoptera</taxon>
        <taxon>Hemiptera</taxon>
        <taxon>Sternorrhyncha</taxon>
        <taxon>Aphidomorpha</taxon>
        <taxon>Aphidoidea</taxon>
        <taxon>Aphididae</taxon>
        <taxon>Aphidini</taxon>
        <taxon>Aphis</taxon>
        <taxon>Aphis</taxon>
    </lineage>
</organism>
<gene>
    <name evidence="2" type="ORF">APHIGO_LOCUS10299</name>
</gene>
<sequence>MNTNYCGSCIIDIEDCDPLIIKTKNNNKNKMKIICFMFIILSCISFSLVSTKFIEYIKIIIIFLFLFTTE</sequence>
<accession>A0A9P0NSA3</accession>